<dbReference type="GO" id="GO:0005524">
    <property type="term" value="F:ATP binding"/>
    <property type="evidence" value="ECO:0007669"/>
    <property type="project" value="UniProtKB-UniRule"/>
</dbReference>
<evidence type="ECO:0000256" key="6">
    <source>
        <dbReference type="SAM" id="MobiDB-lite"/>
    </source>
</evidence>
<dbReference type="PANTHER" id="PTHR47969">
    <property type="entry name" value="CHROMOSOME-ASSOCIATED KINESIN KIF4A-RELATED"/>
    <property type="match status" value="1"/>
</dbReference>
<evidence type="ECO:0000256" key="5">
    <source>
        <dbReference type="RuleBase" id="RU000394"/>
    </source>
</evidence>
<evidence type="ECO:0000313" key="9">
    <source>
        <dbReference type="Proteomes" id="UP001215598"/>
    </source>
</evidence>
<dbReference type="InterPro" id="IPR019734">
    <property type="entry name" value="TPR_rpt"/>
</dbReference>
<dbReference type="GO" id="GO:0005875">
    <property type="term" value="C:microtubule associated complex"/>
    <property type="evidence" value="ECO:0007669"/>
    <property type="project" value="TreeGrafter"/>
</dbReference>
<keyword evidence="4" id="KW-0802">TPR repeat</keyword>
<feature type="repeat" description="TPR" evidence="4">
    <location>
        <begin position="580"/>
        <end position="613"/>
    </location>
</feature>
<gene>
    <name evidence="8" type="ORF">B0H16DRAFT_1575288</name>
</gene>
<dbReference type="Pfam" id="PF00225">
    <property type="entry name" value="Kinesin"/>
    <property type="match status" value="1"/>
</dbReference>
<reference evidence="8" key="1">
    <citation type="submission" date="2023-03" db="EMBL/GenBank/DDBJ databases">
        <title>Massive genome expansion in bonnet fungi (Mycena s.s.) driven by repeated elements and novel gene families across ecological guilds.</title>
        <authorList>
            <consortium name="Lawrence Berkeley National Laboratory"/>
            <person name="Harder C.B."/>
            <person name="Miyauchi S."/>
            <person name="Viragh M."/>
            <person name="Kuo A."/>
            <person name="Thoen E."/>
            <person name="Andreopoulos B."/>
            <person name="Lu D."/>
            <person name="Skrede I."/>
            <person name="Drula E."/>
            <person name="Henrissat B."/>
            <person name="Morin E."/>
            <person name="Kohler A."/>
            <person name="Barry K."/>
            <person name="LaButti K."/>
            <person name="Morin E."/>
            <person name="Salamov A."/>
            <person name="Lipzen A."/>
            <person name="Mereny Z."/>
            <person name="Hegedus B."/>
            <person name="Baldrian P."/>
            <person name="Stursova M."/>
            <person name="Weitz H."/>
            <person name="Taylor A."/>
            <person name="Grigoriev I.V."/>
            <person name="Nagy L.G."/>
            <person name="Martin F."/>
            <person name="Kauserud H."/>
        </authorList>
    </citation>
    <scope>NUCLEOTIDE SEQUENCE</scope>
    <source>
        <strain evidence="8">CBHHK182m</strain>
    </source>
</reference>
<dbReference type="GO" id="GO:0005874">
    <property type="term" value="C:microtubule"/>
    <property type="evidence" value="ECO:0007669"/>
    <property type="project" value="UniProtKB-KW"/>
</dbReference>
<protein>
    <recommendedName>
        <fullName evidence="5">Kinesin-like protein</fullName>
    </recommendedName>
</protein>
<evidence type="ECO:0000313" key="8">
    <source>
        <dbReference type="EMBL" id="KAJ7735754.1"/>
    </source>
</evidence>
<feature type="compositionally biased region" description="Basic and acidic residues" evidence="6">
    <location>
        <begin position="669"/>
        <end position="681"/>
    </location>
</feature>
<feature type="compositionally biased region" description="Basic and acidic residues" evidence="6">
    <location>
        <begin position="482"/>
        <end position="494"/>
    </location>
</feature>
<feature type="compositionally biased region" description="Low complexity" evidence="6">
    <location>
        <begin position="47"/>
        <end position="68"/>
    </location>
</feature>
<comment type="similarity">
    <text evidence="3 5">Belongs to the TRAFAC class myosin-kinesin ATPase superfamily. Kinesin family.</text>
</comment>
<dbReference type="AlphaFoldDB" id="A0AAD7MWH7"/>
<dbReference type="GO" id="GO:0008017">
    <property type="term" value="F:microtubule binding"/>
    <property type="evidence" value="ECO:0007669"/>
    <property type="project" value="InterPro"/>
</dbReference>
<feature type="region of interest" description="Disordered" evidence="6">
    <location>
        <begin position="391"/>
        <end position="419"/>
    </location>
</feature>
<dbReference type="InterPro" id="IPR001752">
    <property type="entry name" value="Kinesin_motor_dom"/>
</dbReference>
<evidence type="ECO:0000259" key="7">
    <source>
        <dbReference type="PROSITE" id="PS50067"/>
    </source>
</evidence>
<evidence type="ECO:0000256" key="3">
    <source>
        <dbReference type="PROSITE-ProRule" id="PRU00283"/>
    </source>
</evidence>
<dbReference type="PROSITE" id="PS50005">
    <property type="entry name" value="TPR"/>
    <property type="match status" value="1"/>
</dbReference>
<dbReference type="InterPro" id="IPR027640">
    <property type="entry name" value="Kinesin-like_fam"/>
</dbReference>
<evidence type="ECO:0000256" key="4">
    <source>
        <dbReference type="PROSITE-ProRule" id="PRU00339"/>
    </source>
</evidence>
<keyword evidence="1 3" id="KW-0547">Nucleotide-binding</keyword>
<dbReference type="GO" id="GO:0003777">
    <property type="term" value="F:microtubule motor activity"/>
    <property type="evidence" value="ECO:0007669"/>
    <property type="project" value="InterPro"/>
</dbReference>
<keyword evidence="9" id="KW-1185">Reference proteome</keyword>
<dbReference type="PANTHER" id="PTHR47969:SF9">
    <property type="entry name" value="KINESIN-LIKE PROTEIN"/>
    <property type="match status" value="1"/>
</dbReference>
<sequence length="767" mass="82318">MATAKVRIAARLRPRLDGEKPEPGDPRVCHAEPANTSTSSDLGKGKGSANTSLTANSSGNASGSSSNGSGTFTGIAVANPRDASQIFRFPFTSCYDADATQAAIFDADVRPLVDVALSGVTVTIFAYGVTSSGKTYTMQGPPDDPGVIPRVVETLFAKTTATSGATEKTDIAVSYMEIYKDDVYDLLVERENGQKLPVRENDVGAVFVAGLSSVAIDSVAAFNARYTTATARRSVGATLLNDKSSRSHSVLTLNLRVRAGDKVREGKINLVDLAGSENNKLTGNDPSRMAESAAINKSLSVLGQVVHALNTGAPRIPYRNAKLTRILQDALGGSSVGLLICNLSPASKFRQDTLNTLNFAVRTKNIENKPVVNERDIRPPLAPKMNLALVPPAPAPKPRESLATRPGVGARPSLVPRPASRTSTFGLGLGGVGAPLSRVSSINATGALVKKEEAAPPGLTEAEIDARISRAVEAEVARRLEEREREREKEREAEMAAAAQAGSSRAKSPKPRKDRDGSSRSPKAKGRELPPGLTPLLKRHKDLDNELQARLQELERKFNAGNKETALADALSPVSRKKTGRAYVALARAHSEKGDLQVALELYRRAETYVPDNVKLKERIIEIEWAVKNDRAFKPSPKRAKKTKKGGKTKARAEEVGEMDVDAGAGQNQHDEEKREEHPLSDDQMEVDEVESSLTGAAFGFGVELTNTGSKRSFVDAGMDTQTPAKRPKRKAAEQNKMRIVAIESDEEDEYGLAAAPRKSRRRIAAT</sequence>
<name>A0AAD7MWH7_9AGAR</name>
<dbReference type="CDD" id="cd00106">
    <property type="entry name" value="KISc"/>
    <property type="match status" value="1"/>
</dbReference>
<dbReference type="PROSITE" id="PS50067">
    <property type="entry name" value="KINESIN_MOTOR_2"/>
    <property type="match status" value="1"/>
</dbReference>
<comment type="caution">
    <text evidence="8">The sequence shown here is derived from an EMBL/GenBank/DDBJ whole genome shotgun (WGS) entry which is preliminary data.</text>
</comment>
<feature type="region of interest" description="Disordered" evidence="6">
    <location>
        <begin position="635"/>
        <end position="689"/>
    </location>
</feature>
<dbReference type="SUPFAM" id="SSF52540">
    <property type="entry name" value="P-loop containing nucleoside triphosphate hydrolases"/>
    <property type="match status" value="1"/>
</dbReference>
<feature type="region of interest" description="Disordered" evidence="6">
    <location>
        <begin position="713"/>
        <end position="736"/>
    </location>
</feature>
<dbReference type="SMART" id="SM00129">
    <property type="entry name" value="KISc"/>
    <property type="match status" value="1"/>
</dbReference>
<keyword evidence="3 5" id="KW-0505">Motor protein</keyword>
<feature type="region of interest" description="Disordered" evidence="6">
    <location>
        <begin position="482"/>
        <end position="538"/>
    </location>
</feature>
<dbReference type="Gene3D" id="3.40.850.10">
    <property type="entry name" value="Kinesin motor domain"/>
    <property type="match status" value="1"/>
</dbReference>
<dbReference type="PROSITE" id="PS00411">
    <property type="entry name" value="KINESIN_MOTOR_1"/>
    <property type="match status" value="1"/>
</dbReference>
<feature type="compositionally biased region" description="Basic residues" evidence="6">
    <location>
        <begin position="636"/>
        <end position="650"/>
    </location>
</feature>
<keyword evidence="2 3" id="KW-0067">ATP-binding</keyword>
<feature type="binding site" evidence="3">
    <location>
        <begin position="128"/>
        <end position="135"/>
    </location>
    <ligand>
        <name>ATP</name>
        <dbReference type="ChEBI" id="CHEBI:30616"/>
    </ligand>
</feature>
<keyword evidence="5" id="KW-0493">Microtubule</keyword>
<dbReference type="PRINTS" id="PR00380">
    <property type="entry name" value="KINESINHEAVY"/>
</dbReference>
<organism evidence="8 9">
    <name type="scientific">Mycena metata</name>
    <dbReference type="NCBI Taxonomy" id="1033252"/>
    <lineage>
        <taxon>Eukaryota</taxon>
        <taxon>Fungi</taxon>
        <taxon>Dikarya</taxon>
        <taxon>Basidiomycota</taxon>
        <taxon>Agaricomycotina</taxon>
        <taxon>Agaricomycetes</taxon>
        <taxon>Agaricomycetidae</taxon>
        <taxon>Agaricales</taxon>
        <taxon>Marasmiineae</taxon>
        <taxon>Mycenaceae</taxon>
        <taxon>Mycena</taxon>
    </lineage>
</organism>
<feature type="region of interest" description="Disordered" evidence="6">
    <location>
        <begin position="1"/>
        <end position="68"/>
    </location>
</feature>
<dbReference type="EMBL" id="JARKIB010000125">
    <property type="protein sequence ID" value="KAJ7735754.1"/>
    <property type="molecule type" value="Genomic_DNA"/>
</dbReference>
<dbReference type="Proteomes" id="UP001215598">
    <property type="component" value="Unassembled WGS sequence"/>
</dbReference>
<proteinExistence type="inferred from homology"/>
<dbReference type="InterPro" id="IPR027417">
    <property type="entry name" value="P-loop_NTPase"/>
</dbReference>
<feature type="compositionally biased region" description="Low complexity" evidence="6">
    <location>
        <begin position="495"/>
        <end position="506"/>
    </location>
</feature>
<dbReference type="InterPro" id="IPR019821">
    <property type="entry name" value="Kinesin_motor_CS"/>
</dbReference>
<evidence type="ECO:0000256" key="2">
    <source>
        <dbReference type="ARBA" id="ARBA00022840"/>
    </source>
</evidence>
<evidence type="ECO:0000256" key="1">
    <source>
        <dbReference type="ARBA" id="ARBA00022741"/>
    </source>
</evidence>
<feature type="domain" description="Kinesin motor" evidence="7">
    <location>
        <begin position="5"/>
        <end position="366"/>
    </location>
</feature>
<feature type="compositionally biased region" description="Basic and acidic residues" evidence="6">
    <location>
        <begin position="14"/>
        <end position="30"/>
    </location>
</feature>
<dbReference type="GO" id="GO:0051231">
    <property type="term" value="P:spindle elongation"/>
    <property type="evidence" value="ECO:0007669"/>
    <property type="project" value="TreeGrafter"/>
</dbReference>
<dbReference type="InterPro" id="IPR036961">
    <property type="entry name" value="Kinesin_motor_dom_sf"/>
</dbReference>
<dbReference type="GO" id="GO:0007052">
    <property type="term" value="P:mitotic spindle organization"/>
    <property type="evidence" value="ECO:0007669"/>
    <property type="project" value="TreeGrafter"/>
</dbReference>
<dbReference type="GO" id="GO:0007018">
    <property type="term" value="P:microtubule-based movement"/>
    <property type="evidence" value="ECO:0007669"/>
    <property type="project" value="InterPro"/>
</dbReference>
<accession>A0AAD7MWH7</accession>